<evidence type="ECO:0000256" key="1">
    <source>
        <dbReference type="SAM" id="MobiDB-lite"/>
    </source>
</evidence>
<feature type="compositionally biased region" description="Polar residues" evidence="1">
    <location>
        <begin position="706"/>
        <end position="722"/>
    </location>
</feature>
<dbReference type="PANTHER" id="PTHR11243:SF23">
    <property type="entry name" value="LD06925P"/>
    <property type="match status" value="1"/>
</dbReference>
<evidence type="ECO:0000313" key="2">
    <source>
        <dbReference type="EMBL" id="CAF3425665.1"/>
    </source>
</evidence>
<sequence length="769" mass="88296">MYHRMYLRRCSMSSISEESETGDDDHLDDEFAVCNDDNNNNNNNNNEQENRSSTSLSVENCLGDLNSFKKEIREAYEELSTLERQARIKTSTSSTNSNIQKGDDLDILLEQLHTLEQRLDQTKMFPNESLHRNKKPLSPTIVAQFDELDQALATLTNTLNSVEIELGDSGNSSSSSAVSDSTTIHHHQRQNEQDNKNPDIEGDEHFSDSGLSQSTDSISLPFKQRSQLRTNSQISNASSVVSCDTLKNFSGENKILVALEKMQEANIKKMFVKIYNDDKSTKNILINETMLIFDIIVLLLHKYHLNPTYNYSIVEDLPDLHIYRIFEDHQNLINDGLVYWSRDTNNRICFQQHDIKYSMFNEAKKFFSLQEKLSDDILTNYISSNSIYLPDNITSILHIKDKNRKIWKKYSCVLRQSGIYRMPKTVSPKRNLICLLKFDSNMQLYLAKDWVETLHSPTQYGFALKYAHIQKKSNKYIHYLCASTSDEYQRWINGIRIIQHGIHLYKSYEKMKKIIDNEIGNLSKILPNQHNFNFIQSNASSSMMTESMSTISLPIRGMNSDVKRSLNNLENRSMEKIFSSLDRLKISKKHFMRSSSFHDSLRRSNKSEQNLMRTCSISPPNLSTMKANDCDLKRSKSTKEMTSKSAQTSRSKSTNKKDHHETTRSSSTSSIIPFIHQCIQPEKTMDDDKPPLPPPKRPPPPVPRKNSSLNTSKATPSATTVDNHIYDSFQDSPSLTNNCRRICSYTKTDDIENSIVSKPLLPPMRVTDL</sequence>
<feature type="region of interest" description="Disordered" evidence="1">
    <location>
        <begin position="166"/>
        <end position="215"/>
    </location>
</feature>
<dbReference type="EMBL" id="CAJNXB010005455">
    <property type="protein sequence ID" value="CAF3425665.1"/>
    <property type="molecule type" value="Genomic_DNA"/>
</dbReference>
<dbReference type="Gene3D" id="3.10.20.90">
    <property type="entry name" value="Phosphatidylinositol 3-kinase Catalytic Subunit, Chain A, domain 1"/>
    <property type="match status" value="1"/>
</dbReference>
<dbReference type="OrthoDB" id="6235964at2759"/>
<dbReference type="SUPFAM" id="SSF54236">
    <property type="entry name" value="Ubiquitin-like"/>
    <property type="match status" value="1"/>
</dbReference>
<organism evidence="2 3">
    <name type="scientific">Rotaria socialis</name>
    <dbReference type="NCBI Taxonomy" id="392032"/>
    <lineage>
        <taxon>Eukaryota</taxon>
        <taxon>Metazoa</taxon>
        <taxon>Spiralia</taxon>
        <taxon>Gnathifera</taxon>
        <taxon>Rotifera</taxon>
        <taxon>Eurotatoria</taxon>
        <taxon>Bdelloidea</taxon>
        <taxon>Philodinida</taxon>
        <taxon>Philodinidae</taxon>
        <taxon>Rotaria</taxon>
    </lineage>
</organism>
<dbReference type="InterPro" id="IPR039664">
    <property type="entry name" value="GRB/APBB1IP"/>
</dbReference>
<feature type="compositionally biased region" description="Pro residues" evidence="1">
    <location>
        <begin position="691"/>
        <end position="703"/>
    </location>
</feature>
<dbReference type="Proteomes" id="UP000663825">
    <property type="component" value="Unassembled WGS sequence"/>
</dbReference>
<feature type="compositionally biased region" description="Low complexity" evidence="1">
    <location>
        <begin position="169"/>
        <end position="181"/>
    </location>
</feature>
<proteinExistence type="predicted"/>
<evidence type="ECO:0000313" key="3">
    <source>
        <dbReference type="Proteomes" id="UP000663825"/>
    </source>
</evidence>
<name>A0A818C875_9BILA</name>
<evidence type="ECO:0008006" key="4">
    <source>
        <dbReference type="Google" id="ProtNLM"/>
    </source>
</evidence>
<protein>
    <recommendedName>
        <fullName evidence="4">PH domain-containing protein</fullName>
    </recommendedName>
</protein>
<dbReference type="PANTHER" id="PTHR11243">
    <property type="entry name" value="GROWTH FACTOR RECEPTOR-BOUND PROTEIN"/>
    <property type="match status" value="1"/>
</dbReference>
<feature type="compositionally biased region" description="Basic and acidic residues" evidence="1">
    <location>
        <begin position="189"/>
        <end position="207"/>
    </location>
</feature>
<dbReference type="Pfam" id="PF21989">
    <property type="entry name" value="RA_2"/>
    <property type="match status" value="1"/>
</dbReference>
<reference evidence="2" key="1">
    <citation type="submission" date="2021-02" db="EMBL/GenBank/DDBJ databases">
        <authorList>
            <person name="Nowell W R."/>
        </authorList>
    </citation>
    <scope>NUCLEOTIDE SEQUENCE</scope>
</reference>
<feature type="compositionally biased region" description="Polar residues" evidence="1">
    <location>
        <begin position="643"/>
        <end position="652"/>
    </location>
</feature>
<feature type="region of interest" description="Disordered" evidence="1">
    <location>
        <begin position="593"/>
        <end position="722"/>
    </location>
</feature>
<feature type="compositionally biased region" description="Polar residues" evidence="1">
    <location>
        <begin position="607"/>
        <end position="626"/>
    </location>
</feature>
<dbReference type="Gene3D" id="2.30.29.30">
    <property type="entry name" value="Pleckstrin-homology domain (PH domain)/Phosphotyrosine-binding domain (PTB)"/>
    <property type="match status" value="1"/>
</dbReference>
<dbReference type="InterPro" id="IPR011993">
    <property type="entry name" value="PH-like_dom_sf"/>
</dbReference>
<feature type="compositionally biased region" description="Acidic residues" evidence="1">
    <location>
        <begin position="17"/>
        <end position="31"/>
    </location>
</feature>
<dbReference type="AlphaFoldDB" id="A0A818C875"/>
<feature type="compositionally biased region" description="Basic and acidic residues" evidence="1">
    <location>
        <begin position="628"/>
        <end position="642"/>
    </location>
</feature>
<gene>
    <name evidence="2" type="ORF">TIS948_LOCUS29880</name>
</gene>
<feature type="region of interest" description="Disordered" evidence="1">
    <location>
        <begin position="13"/>
        <end position="56"/>
    </location>
</feature>
<dbReference type="SUPFAM" id="SSF50729">
    <property type="entry name" value="PH domain-like"/>
    <property type="match status" value="1"/>
</dbReference>
<dbReference type="InterPro" id="IPR029071">
    <property type="entry name" value="Ubiquitin-like_domsf"/>
</dbReference>
<feature type="compositionally biased region" description="Low complexity" evidence="1">
    <location>
        <begin position="35"/>
        <end position="46"/>
    </location>
</feature>
<accession>A0A818C875</accession>
<comment type="caution">
    <text evidence="2">The sequence shown here is derived from an EMBL/GenBank/DDBJ whole genome shotgun (WGS) entry which is preliminary data.</text>
</comment>